<evidence type="ECO:0000313" key="3">
    <source>
        <dbReference type="Proteomes" id="UP000006906"/>
    </source>
</evidence>
<sequence length="100" mass="10273">MAKSCNSLWKYDEATPPPTPLESADMEAFCFPDGHPPPPSAASSPHRQLTLPAGTGAAFGPPHPLRIATFSYPQHAEPAFARRGSAGSSSGTDLGGATLG</sequence>
<name>A0A2K3DSF2_CHLRE</name>
<dbReference type="GeneID" id="66053452"/>
<feature type="region of interest" description="Disordered" evidence="1">
    <location>
        <begin position="1"/>
        <end position="66"/>
    </location>
</feature>
<feature type="compositionally biased region" description="Low complexity" evidence="1">
    <location>
        <begin position="81"/>
        <end position="91"/>
    </location>
</feature>
<evidence type="ECO:0000313" key="2">
    <source>
        <dbReference type="EMBL" id="PNW83463.1"/>
    </source>
</evidence>
<dbReference type="Proteomes" id="UP000006906">
    <property type="component" value="Chromosome 5"/>
</dbReference>
<dbReference type="Gramene" id="PNW83463">
    <property type="protein sequence ID" value="PNW83463"/>
    <property type="gene ID" value="CHLRE_05g242501v5"/>
</dbReference>
<evidence type="ECO:0000256" key="1">
    <source>
        <dbReference type="SAM" id="MobiDB-lite"/>
    </source>
</evidence>
<dbReference type="KEGG" id="cre:CHLRE_05g242501v5"/>
<gene>
    <name evidence="2" type="ORF">CHLRE_05g242501v5</name>
</gene>
<protein>
    <submittedName>
        <fullName evidence="2">Uncharacterized protein</fullName>
    </submittedName>
</protein>
<reference evidence="2 3" key="1">
    <citation type="journal article" date="2007" name="Science">
        <title>The Chlamydomonas genome reveals the evolution of key animal and plant functions.</title>
        <authorList>
            <person name="Merchant S.S."/>
            <person name="Prochnik S.E."/>
            <person name="Vallon O."/>
            <person name="Harris E.H."/>
            <person name="Karpowicz S.J."/>
            <person name="Witman G.B."/>
            <person name="Terry A."/>
            <person name="Salamov A."/>
            <person name="Fritz-Laylin L.K."/>
            <person name="Marechal-Drouard L."/>
            <person name="Marshall W.F."/>
            <person name="Qu L.H."/>
            <person name="Nelson D.R."/>
            <person name="Sanderfoot A.A."/>
            <person name="Spalding M.H."/>
            <person name="Kapitonov V.V."/>
            <person name="Ren Q."/>
            <person name="Ferris P."/>
            <person name="Lindquist E."/>
            <person name="Shapiro H."/>
            <person name="Lucas S.M."/>
            <person name="Grimwood J."/>
            <person name="Schmutz J."/>
            <person name="Cardol P."/>
            <person name="Cerutti H."/>
            <person name="Chanfreau G."/>
            <person name="Chen C.L."/>
            <person name="Cognat V."/>
            <person name="Croft M.T."/>
            <person name="Dent R."/>
            <person name="Dutcher S."/>
            <person name="Fernandez E."/>
            <person name="Fukuzawa H."/>
            <person name="Gonzalez-Ballester D."/>
            <person name="Gonzalez-Halphen D."/>
            <person name="Hallmann A."/>
            <person name="Hanikenne M."/>
            <person name="Hippler M."/>
            <person name="Inwood W."/>
            <person name="Jabbari K."/>
            <person name="Kalanon M."/>
            <person name="Kuras R."/>
            <person name="Lefebvre P.A."/>
            <person name="Lemaire S.D."/>
            <person name="Lobanov A.V."/>
            <person name="Lohr M."/>
            <person name="Manuell A."/>
            <person name="Meier I."/>
            <person name="Mets L."/>
            <person name="Mittag M."/>
            <person name="Mittelmeier T."/>
            <person name="Moroney J.V."/>
            <person name="Moseley J."/>
            <person name="Napoli C."/>
            <person name="Nedelcu A.M."/>
            <person name="Niyogi K."/>
            <person name="Novoselov S.V."/>
            <person name="Paulsen I.T."/>
            <person name="Pazour G."/>
            <person name="Purton S."/>
            <person name="Ral J.P."/>
            <person name="Riano-Pachon D.M."/>
            <person name="Riekhof W."/>
            <person name="Rymarquis L."/>
            <person name="Schroda M."/>
            <person name="Stern D."/>
            <person name="Umen J."/>
            <person name="Willows R."/>
            <person name="Wilson N."/>
            <person name="Zimmer S.L."/>
            <person name="Allmer J."/>
            <person name="Balk J."/>
            <person name="Bisova K."/>
            <person name="Chen C.J."/>
            <person name="Elias M."/>
            <person name="Gendler K."/>
            <person name="Hauser C."/>
            <person name="Lamb M.R."/>
            <person name="Ledford H."/>
            <person name="Long J.C."/>
            <person name="Minagawa J."/>
            <person name="Page M.D."/>
            <person name="Pan J."/>
            <person name="Pootakham W."/>
            <person name="Roje S."/>
            <person name="Rose A."/>
            <person name="Stahlberg E."/>
            <person name="Terauchi A.M."/>
            <person name="Yang P."/>
            <person name="Ball S."/>
            <person name="Bowler C."/>
            <person name="Dieckmann C.L."/>
            <person name="Gladyshev V.N."/>
            <person name="Green P."/>
            <person name="Jorgensen R."/>
            <person name="Mayfield S."/>
            <person name="Mueller-Roeber B."/>
            <person name="Rajamani S."/>
            <person name="Sayre R.T."/>
            <person name="Brokstein P."/>
            <person name="Dubchak I."/>
            <person name="Goodstein D."/>
            <person name="Hornick L."/>
            <person name="Huang Y.W."/>
            <person name="Jhaveri J."/>
            <person name="Luo Y."/>
            <person name="Martinez D."/>
            <person name="Ngau W.C."/>
            <person name="Otillar B."/>
            <person name="Poliakov A."/>
            <person name="Porter A."/>
            <person name="Szajkowski L."/>
            <person name="Werner G."/>
            <person name="Zhou K."/>
            <person name="Grigoriev I.V."/>
            <person name="Rokhsar D.S."/>
            <person name="Grossman A.R."/>
        </authorList>
    </citation>
    <scope>NUCLEOTIDE SEQUENCE [LARGE SCALE GENOMIC DNA]</scope>
    <source>
        <strain evidence="3">CC-503</strain>
    </source>
</reference>
<dbReference type="RefSeq" id="XP_042924720.1">
    <property type="nucleotide sequence ID" value="XM_043062425.1"/>
</dbReference>
<dbReference type="InParanoid" id="A0A2K3DSF2"/>
<dbReference type="AlphaFoldDB" id="A0A2K3DSF2"/>
<feature type="region of interest" description="Disordered" evidence="1">
    <location>
        <begin position="78"/>
        <end position="100"/>
    </location>
</feature>
<organism evidence="2 3">
    <name type="scientific">Chlamydomonas reinhardtii</name>
    <name type="common">Chlamydomonas smithii</name>
    <dbReference type="NCBI Taxonomy" id="3055"/>
    <lineage>
        <taxon>Eukaryota</taxon>
        <taxon>Viridiplantae</taxon>
        <taxon>Chlorophyta</taxon>
        <taxon>core chlorophytes</taxon>
        <taxon>Chlorophyceae</taxon>
        <taxon>CS clade</taxon>
        <taxon>Chlamydomonadales</taxon>
        <taxon>Chlamydomonadaceae</taxon>
        <taxon>Chlamydomonas</taxon>
    </lineage>
</organism>
<accession>A0A2K3DSF2</accession>
<keyword evidence="3" id="KW-1185">Reference proteome</keyword>
<proteinExistence type="predicted"/>
<dbReference type="EMBL" id="CM008966">
    <property type="protein sequence ID" value="PNW83463.1"/>
    <property type="molecule type" value="Genomic_DNA"/>
</dbReference>